<evidence type="ECO:0008006" key="2">
    <source>
        <dbReference type="Google" id="ProtNLM"/>
    </source>
</evidence>
<comment type="caution">
    <text evidence="1">The sequence shown here is derived from an EMBL/GenBank/DDBJ whole genome shotgun (WGS) entry which is preliminary data.</text>
</comment>
<proteinExistence type="predicted"/>
<dbReference type="GO" id="GO:0005975">
    <property type="term" value="P:carbohydrate metabolic process"/>
    <property type="evidence" value="ECO:0007669"/>
    <property type="project" value="InterPro"/>
</dbReference>
<accession>A0A0F9U788</accession>
<dbReference type="Gene3D" id="3.20.20.370">
    <property type="entry name" value="Glycoside hydrolase/deacetylase"/>
    <property type="match status" value="1"/>
</dbReference>
<dbReference type="EMBL" id="LAZR01000123">
    <property type="protein sequence ID" value="KKN89080.1"/>
    <property type="molecule type" value="Genomic_DNA"/>
</dbReference>
<sequence length="262" mass="27888">MQGADALLRELDRWAADGRTVAVWWRDDDATQPTPALAQLVAAAQRCHAPLALAVIPALMSDALIPAVDDPLVSVLQHGFAHQNHAAAGERAVECGGDRLATAVLDELTAGRARLAAAFGSRFCPVMVPPWNRIEPAIAMALPVHGFVGVSVFGPRSANPAGAGSFAINAHLDLLTWKGGVRFAGHDKLLRLCAERLADRRCGRIDPDEPFGLLTHHLDHDGETWAFLDDILGLLAAHPAVRWAEAGALFDDAAPGVKANQR</sequence>
<dbReference type="InterPro" id="IPR049591">
    <property type="entry name" value="CE4_u4-like"/>
</dbReference>
<dbReference type="InterPro" id="IPR011330">
    <property type="entry name" value="Glyco_hydro/deAcase_b/a-brl"/>
</dbReference>
<evidence type="ECO:0000313" key="1">
    <source>
        <dbReference type="EMBL" id="KKN89080.1"/>
    </source>
</evidence>
<gene>
    <name evidence="1" type="ORF">LCGC14_0242730</name>
</gene>
<dbReference type="SUPFAM" id="SSF88713">
    <property type="entry name" value="Glycoside hydrolase/deacetylase"/>
    <property type="match status" value="1"/>
</dbReference>
<dbReference type="AlphaFoldDB" id="A0A0F9U788"/>
<dbReference type="CDD" id="cd10928">
    <property type="entry name" value="CE4_u4"/>
    <property type="match status" value="1"/>
</dbReference>
<organism evidence="1">
    <name type="scientific">marine sediment metagenome</name>
    <dbReference type="NCBI Taxonomy" id="412755"/>
    <lineage>
        <taxon>unclassified sequences</taxon>
        <taxon>metagenomes</taxon>
        <taxon>ecological metagenomes</taxon>
    </lineage>
</organism>
<name>A0A0F9U788_9ZZZZ</name>
<reference evidence="1" key="1">
    <citation type="journal article" date="2015" name="Nature">
        <title>Complex archaea that bridge the gap between prokaryotes and eukaryotes.</title>
        <authorList>
            <person name="Spang A."/>
            <person name="Saw J.H."/>
            <person name="Jorgensen S.L."/>
            <person name="Zaremba-Niedzwiedzka K."/>
            <person name="Martijn J."/>
            <person name="Lind A.E."/>
            <person name="van Eijk R."/>
            <person name="Schleper C."/>
            <person name="Guy L."/>
            <person name="Ettema T.J."/>
        </authorList>
    </citation>
    <scope>NUCLEOTIDE SEQUENCE</scope>
</reference>
<protein>
    <recommendedName>
        <fullName evidence="2">Polysaccharide deacetylase</fullName>
    </recommendedName>
</protein>